<sequence length="206" mass="23349">MKKSILITLVFMLTVMLTACANGDSNGDKQHSERHAPSNVKKVTENDIFDSNQKGENISEAEMNKAIKKYLDVNSDILDNKYLLQYKLDKQTGTDTKITDAQAKRLSDLSHNAVKNDVRFKKFVKDNHLPKGYKDDVDRIINYFTALNTTIKDADKQIEEVNYQPQNKLNVVDVPAEQAGDVNGKKQEKIKKFLKDKGIKSDAIDK</sequence>
<proteinExistence type="predicted"/>
<dbReference type="EMBL" id="LAKJ01000012">
    <property type="protein sequence ID" value="KKI63884.1"/>
    <property type="molecule type" value="Genomic_DNA"/>
</dbReference>
<accession>A0A0M2NZD0</accession>
<dbReference type="NCBIfam" id="NF033193">
    <property type="entry name" value="lipo_NDxxF"/>
    <property type="match status" value="1"/>
</dbReference>
<keyword evidence="1" id="KW-0732">Signal</keyword>
<dbReference type="InterPro" id="IPR047903">
    <property type="entry name" value="NDxxF_lipo"/>
</dbReference>
<dbReference type="Proteomes" id="UP000034455">
    <property type="component" value="Unassembled WGS sequence"/>
</dbReference>
<dbReference type="GeneID" id="58098635"/>
<gene>
    <name evidence="2" type="ORF">UF66_0373</name>
</gene>
<evidence type="ECO:0000313" key="3">
    <source>
        <dbReference type="Proteomes" id="UP000034455"/>
    </source>
</evidence>
<evidence type="ECO:0008006" key="4">
    <source>
        <dbReference type="Google" id="ProtNLM"/>
    </source>
</evidence>
<feature type="signal peptide" evidence="1">
    <location>
        <begin position="1"/>
        <end position="21"/>
    </location>
</feature>
<feature type="chain" id="PRO_5030011034" description="NDxxF motif lipoprotein" evidence="1">
    <location>
        <begin position="22"/>
        <end position="206"/>
    </location>
</feature>
<comment type="caution">
    <text evidence="2">The sequence shown here is derived from an EMBL/GenBank/DDBJ whole genome shotgun (WGS) entry which is preliminary data.</text>
</comment>
<protein>
    <recommendedName>
        <fullName evidence="4">NDxxF motif lipoprotein</fullName>
    </recommendedName>
</protein>
<dbReference type="PROSITE" id="PS51257">
    <property type="entry name" value="PROKAR_LIPOPROTEIN"/>
    <property type="match status" value="1"/>
</dbReference>
<dbReference type="AlphaFoldDB" id="A0A0M2NZD0"/>
<organism evidence="2 3">
    <name type="scientific">Staphylococcus cohnii subsp. cohnii</name>
    <dbReference type="NCBI Taxonomy" id="74704"/>
    <lineage>
        <taxon>Bacteria</taxon>
        <taxon>Bacillati</taxon>
        <taxon>Bacillota</taxon>
        <taxon>Bacilli</taxon>
        <taxon>Bacillales</taxon>
        <taxon>Staphylococcaceae</taxon>
        <taxon>Staphylococcus</taxon>
        <taxon>Staphylococcus cohnii species complex</taxon>
    </lineage>
</organism>
<evidence type="ECO:0000313" key="2">
    <source>
        <dbReference type="EMBL" id="KKI63884.1"/>
    </source>
</evidence>
<reference evidence="2 3" key="1">
    <citation type="submission" date="2015-03" db="EMBL/GenBank/DDBJ databases">
        <title>Genome Assembly of Staphylococcus cohnii subsp. cohnii strain G22B2.</title>
        <authorList>
            <person name="Nair G."/>
            <person name="Kaur G."/>
            <person name="Khatri I."/>
            <person name="Singh N.K."/>
            <person name="Sathyabama S."/>
            <person name="Maurya S.K."/>
            <person name="Subramanian S."/>
            <person name="Agrewala J.N."/>
            <person name="Mayilraj S."/>
        </authorList>
    </citation>
    <scope>NUCLEOTIDE SEQUENCE [LARGE SCALE GENOMIC DNA]</scope>
    <source>
        <strain evidence="2 3">G22B2</strain>
    </source>
</reference>
<evidence type="ECO:0000256" key="1">
    <source>
        <dbReference type="SAM" id="SignalP"/>
    </source>
</evidence>
<dbReference type="RefSeq" id="WP_019469889.1">
    <property type="nucleotide sequence ID" value="NZ_BKAS01000002.1"/>
</dbReference>
<name>A0A0M2NZD0_STACC</name>
<dbReference type="PATRIC" id="fig|74704.6.peg.385"/>